<dbReference type="InterPro" id="IPR016181">
    <property type="entry name" value="Acyl_CoA_acyltransferase"/>
</dbReference>
<dbReference type="Proteomes" id="UP000183920">
    <property type="component" value="Unassembled WGS sequence"/>
</dbReference>
<evidence type="ECO:0000313" key="2">
    <source>
        <dbReference type="EMBL" id="CRL64160.1"/>
    </source>
</evidence>
<dbReference type="PROSITE" id="PS51186">
    <property type="entry name" value="GNAT"/>
    <property type="match status" value="1"/>
</dbReference>
<dbReference type="Proteomes" id="UP000619976">
    <property type="component" value="Unassembled WGS sequence"/>
</dbReference>
<evidence type="ECO:0000313" key="5">
    <source>
        <dbReference type="Proteomes" id="UP000619976"/>
    </source>
</evidence>
<dbReference type="CDD" id="cd04301">
    <property type="entry name" value="NAT_SF"/>
    <property type="match status" value="1"/>
</dbReference>
<reference evidence="2" key="2">
    <citation type="submission" date="2015-06" db="EMBL/GenBank/DDBJ databases">
        <authorList>
            <person name="Urmite Genomes Urmite Genomes"/>
        </authorList>
    </citation>
    <scope>NUCLEOTIDE SEQUENCE [LARGE SCALE GENOMIC DNA]</scope>
    <source>
        <strain evidence="2">CSUR P1867</strain>
    </source>
</reference>
<keyword evidence="2" id="KW-0808">Transferase</keyword>
<dbReference type="Gene3D" id="3.40.630.30">
    <property type="match status" value="1"/>
</dbReference>
<evidence type="ECO:0000313" key="3">
    <source>
        <dbReference type="EMBL" id="MBJ2119136.1"/>
    </source>
</evidence>
<dbReference type="GO" id="GO:0016747">
    <property type="term" value="F:acyltransferase activity, transferring groups other than amino-acyl groups"/>
    <property type="evidence" value="ECO:0007669"/>
    <property type="project" value="InterPro"/>
</dbReference>
<reference evidence="3 5" key="3">
    <citation type="submission" date="2020-12" db="EMBL/GenBank/DDBJ databases">
        <title>Enhanced detection system for hospital associated transmission using whole genome sequencing surveillance.</title>
        <authorList>
            <person name="Harrison L.H."/>
            <person name="Van Tyne D."/>
            <person name="Marsh J.W."/>
            <person name="Griffith M.P."/>
            <person name="Snyder D.J."/>
            <person name="Cooper V.S."/>
            <person name="Mustapha M."/>
        </authorList>
    </citation>
    <scope>NUCLEOTIDE SEQUENCE [LARGE SCALE GENOMIC DNA]</scope>
    <source>
        <strain evidence="3 5">PR00195</strain>
    </source>
</reference>
<dbReference type="InterPro" id="IPR050276">
    <property type="entry name" value="MshD_Acetyltransferase"/>
</dbReference>
<dbReference type="PANTHER" id="PTHR43617:SF2">
    <property type="entry name" value="UPF0039 PROTEIN SLL0451"/>
    <property type="match status" value="1"/>
</dbReference>
<evidence type="ECO:0000313" key="4">
    <source>
        <dbReference type="Proteomes" id="UP000183920"/>
    </source>
</evidence>
<sequence>MLIRVEIPVDIPAIDNLLRQAFPTSAEADLVGHLREEGLLTLGMVAISDEGQLIGYIGFTPVDIDGKDCQWVGLAPLAVAPDFQNQGIGRQLINEGLDSLNEFGYGAVVVLGEPEYYQKSGFIPAKSQGLHCKWPDTEDAFQLYALENGNVDDIHGLVNYSPLFDQFS</sequence>
<gene>
    <name evidence="2" type="ORF">BN1804_02842</name>
    <name evidence="3" type="ORF">JFQ69_15860</name>
</gene>
<dbReference type="GeneID" id="76525093"/>
<dbReference type="Pfam" id="PF00583">
    <property type="entry name" value="Acetyltransf_1"/>
    <property type="match status" value="1"/>
</dbReference>
<dbReference type="PANTHER" id="PTHR43617">
    <property type="entry name" value="L-AMINO ACID N-ACETYLTRANSFERASE"/>
    <property type="match status" value="1"/>
</dbReference>
<evidence type="ECO:0000259" key="1">
    <source>
        <dbReference type="PROSITE" id="PS51186"/>
    </source>
</evidence>
<accession>A0A0G4QEA7</accession>
<proteinExistence type="predicted"/>
<dbReference type="EMBL" id="JAEKCB010000009">
    <property type="protein sequence ID" value="MBJ2119136.1"/>
    <property type="molecule type" value="Genomic_DNA"/>
</dbReference>
<dbReference type="InterPro" id="IPR000182">
    <property type="entry name" value="GNAT_dom"/>
</dbReference>
<reference evidence="4" key="1">
    <citation type="submission" date="2015-06" db="EMBL/GenBank/DDBJ databases">
        <authorList>
            <person name="Urmite Genomes"/>
        </authorList>
    </citation>
    <scope>NUCLEOTIDE SEQUENCE [LARGE SCALE GENOMIC DNA]</scope>
    <source>
        <strain evidence="4">CSUR P1867</strain>
    </source>
</reference>
<dbReference type="EMBL" id="CVRY01000006">
    <property type="protein sequence ID" value="CRL64160.1"/>
    <property type="molecule type" value="Genomic_DNA"/>
</dbReference>
<feature type="domain" description="N-acetyltransferase" evidence="1">
    <location>
        <begin position="1"/>
        <end position="144"/>
    </location>
</feature>
<keyword evidence="5" id="KW-1185">Reference proteome</keyword>
<organism evidence="2 4">
    <name type="scientific">Proteus penneri</name>
    <dbReference type="NCBI Taxonomy" id="102862"/>
    <lineage>
        <taxon>Bacteria</taxon>
        <taxon>Pseudomonadati</taxon>
        <taxon>Pseudomonadota</taxon>
        <taxon>Gammaproteobacteria</taxon>
        <taxon>Enterobacterales</taxon>
        <taxon>Morganellaceae</taxon>
        <taxon>Proteus</taxon>
    </lineage>
</organism>
<protein>
    <submittedName>
        <fullName evidence="2">Acetyltransferase (GNAT) family protein</fullName>
    </submittedName>
    <submittedName>
        <fullName evidence="3">N-acetyltransferase</fullName>
    </submittedName>
</protein>
<name>A0A0G4QEA7_9GAMM</name>
<dbReference type="SUPFAM" id="SSF55729">
    <property type="entry name" value="Acyl-CoA N-acyltransferases (Nat)"/>
    <property type="match status" value="1"/>
</dbReference>
<dbReference type="AlphaFoldDB" id="A0A0G4QEA7"/>
<dbReference type="RefSeq" id="WP_006535668.1">
    <property type="nucleotide sequence ID" value="NZ_CAXOKJ010000005.1"/>
</dbReference>